<dbReference type="Pfam" id="PF01266">
    <property type="entry name" value="DAO"/>
    <property type="match status" value="1"/>
</dbReference>
<keyword evidence="4" id="KW-1185">Reference proteome</keyword>
<dbReference type="Gene3D" id="3.50.50.60">
    <property type="entry name" value="FAD/NAD(P)-binding domain"/>
    <property type="match status" value="1"/>
</dbReference>
<gene>
    <name evidence="3" type="ORF">PEB0149_016260</name>
</gene>
<sequence>MVQIRVEPKIDGVSGWFATSPDHGKTIGKNFEENKDFDFVIIGAGFIGLSLAHRLSERQPDSKIAVIDALRIGEGTSGRNAGFIIDVPHNVDGGKTTPDHDRRLYALNKFAIKRLRDFKDHYAISCDWQESGKYMAAHETSNLGNLDHFENQLKNDGFDYQDIAGDDLWKRLGTTYYQRAIYTPGNVLVNPAALVRGIAKALPPSVSLYEQTPVTEITYGSKHVIRTTRGPITAKFIFEAGNIFNSEFGYEKHRLAPVYTYASLTKPLSANDLEKHFSNVKPWGITSAHPAGTTVRYTPDHRIFIRNILRFAPTLTTSKDDLNSALTHHRRSFESRFPMLSHIPFEYTWGGMIAVTLNQNYVFHKPAENIMILNGCNGVGVAKGTYLGFYATDFISGDDNEEIRFIRENSHPSFIVPDPIRSLVARYRLKKEQAAAGGDL</sequence>
<evidence type="ECO:0000256" key="1">
    <source>
        <dbReference type="ARBA" id="ARBA00023002"/>
    </source>
</evidence>
<evidence type="ECO:0000259" key="2">
    <source>
        <dbReference type="Pfam" id="PF01266"/>
    </source>
</evidence>
<evidence type="ECO:0000313" key="3">
    <source>
        <dbReference type="EMBL" id="OLY44159.1"/>
    </source>
</evidence>
<dbReference type="RefSeq" id="WP_075869316.1">
    <property type="nucleotide sequence ID" value="NZ_CALYQA010000002.1"/>
</dbReference>
<accession>A0A1R0FB86</accession>
<dbReference type="SUPFAM" id="SSF51905">
    <property type="entry name" value="FAD/NAD(P)-binding domain"/>
    <property type="match status" value="1"/>
</dbReference>
<dbReference type="PANTHER" id="PTHR13847:SF281">
    <property type="entry name" value="FAD DEPENDENT OXIDOREDUCTASE DOMAIN-CONTAINING PROTEIN"/>
    <property type="match status" value="1"/>
</dbReference>
<comment type="caution">
    <text evidence="3">The sequence shown here is derived from an EMBL/GenBank/DDBJ whole genome shotgun (WGS) entry which is preliminary data.</text>
</comment>
<dbReference type="OrthoDB" id="311718at2"/>
<reference evidence="3 4" key="1">
    <citation type="submission" date="2016-12" db="EMBL/GenBank/DDBJ databases">
        <title>Comparative genomics of Bartonella apis.</title>
        <authorList>
            <person name="Engel P."/>
        </authorList>
    </citation>
    <scope>NUCLEOTIDE SEQUENCE [LARGE SCALE GENOMIC DNA]</scope>
    <source>
        <strain evidence="3 4">PEB0149</strain>
    </source>
</reference>
<dbReference type="PANTHER" id="PTHR13847">
    <property type="entry name" value="SARCOSINE DEHYDROGENASE-RELATED"/>
    <property type="match status" value="1"/>
</dbReference>
<evidence type="ECO:0000313" key="4">
    <source>
        <dbReference type="Proteomes" id="UP000187344"/>
    </source>
</evidence>
<keyword evidence="1" id="KW-0560">Oxidoreductase</keyword>
<name>A0A1R0FB86_9HYPH</name>
<dbReference type="GO" id="GO:0016491">
    <property type="term" value="F:oxidoreductase activity"/>
    <property type="evidence" value="ECO:0007669"/>
    <property type="project" value="UniProtKB-KW"/>
</dbReference>
<dbReference type="AlphaFoldDB" id="A0A1R0FB86"/>
<dbReference type="InterPro" id="IPR036188">
    <property type="entry name" value="FAD/NAD-bd_sf"/>
</dbReference>
<proteinExistence type="predicted"/>
<organism evidence="3 4">
    <name type="scientific">Bartonella apis</name>
    <dbReference type="NCBI Taxonomy" id="1686310"/>
    <lineage>
        <taxon>Bacteria</taxon>
        <taxon>Pseudomonadati</taxon>
        <taxon>Pseudomonadota</taxon>
        <taxon>Alphaproteobacteria</taxon>
        <taxon>Hyphomicrobiales</taxon>
        <taxon>Bartonellaceae</taxon>
        <taxon>Bartonella</taxon>
    </lineage>
</organism>
<dbReference type="GO" id="GO:0005737">
    <property type="term" value="C:cytoplasm"/>
    <property type="evidence" value="ECO:0007669"/>
    <property type="project" value="TreeGrafter"/>
</dbReference>
<dbReference type="Proteomes" id="UP000187344">
    <property type="component" value="Unassembled WGS sequence"/>
</dbReference>
<dbReference type="InterPro" id="IPR006076">
    <property type="entry name" value="FAD-dep_OxRdtase"/>
</dbReference>
<protein>
    <submittedName>
        <fullName evidence="3">Glycine/D-amino acid oxidase (Deaminating)</fullName>
    </submittedName>
</protein>
<dbReference type="EMBL" id="LXYT01000001">
    <property type="protein sequence ID" value="OLY44159.1"/>
    <property type="molecule type" value="Genomic_DNA"/>
</dbReference>
<feature type="domain" description="FAD dependent oxidoreductase" evidence="2">
    <location>
        <begin position="38"/>
        <end position="393"/>
    </location>
</feature>
<dbReference type="Gene3D" id="3.30.9.10">
    <property type="entry name" value="D-Amino Acid Oxidase, subunit A, domain 2"/>
    <property type="match status" value="1"/>
</dbReference>